<feature type="compositionally biased region" description="Basic and acidic residues" evidence="1">
    <location>
        <begin position="154"/>
        <end position="166"/>
    </location>
</feature>
<dbReference type="AlphaFoldDB" id="W4KF77"/>
<feature type="compositionally biased region" description="Basic and acidic residues" evidence="1">
    <location>
        <begin position="212"/>
        <end position="223"/>
    </location>
</feature>
<dbReference type="OrthoDB" id="3438340at2759"/>
<gene>
    <name evidence="2" type="ORF">HETIRDRAFT_471990</name>
</gene>
<evidence type="ECO:0000313" key="3">
    <source>
        <dbReference type="Proteomes" id="UP000030671"/>
    </source>
</evidence>
<dbReference type="InParanoid" id="W4KF77"/>
<dbReference type="HOGENOM" id="CLU_071088_0_0_1"/>
<sequence length="352" mass="38248">MAAPDEDDIDIETLQAQIDMSLAFAQDLVSSWIKPLKSSGYSKPNNSKDTEKELEELLRRPPRLGVGAPLPDSTHPSGRDAVKLKNKLAGKKRSHAADDDREPVSMKSKTQDMDEEDEEESRSGAIRKKVKIDPFATHTKKKGKAKAILAVQAKTDKELAQPRQRVDISSVSEANEPQEKEDVVMGVEDDAESMHMKQHEQKKRKKKRKKLHGGDEDILRVRPVDGTSAPPKPVSSANQSISSIITPIAPGLNDIVSSEFRPQYQTSPPKSDKAKPQTLSFKPHFVLPPSNSDAHPAVPVLNLSGPPLEPIGALGCHTSLKKKRKRKKKKRGIDGDGAIGGGSDGGDGADAS</sequence>
<proteinExistence type="predicted"/>
<accession>W4KF77</accession>
<reference evidence="2 3" key="1">
    <citation type="journal article" date="2012" name="New Phytol.">
        <title>Insight into trade-off between wood decay and parasitism from the genome of a fungal forest pathogen.</title>
        <authorList>
            <person name="Olson A."/>
            <person name="Aerts A."/>
            <person name="Asiegbu F."/>
            <person name="Belbahri L."/>
            <person name="Bouzid O."/>
            <person name="Broberg A."/>
            <person name="Canback B."/>
            <person name="Coutinho P.M."/>
            <person name="Cullen D."/>
            <person name="Dalman K."/>
            <person name="Deflorio G."/>
            <person name="van Diepen L.T."/>
            <person name="Dunand C."/>
            <person name="Duplessis S."/>
            <person name="Durling M."/>
            <person name="Gonthier P."/>
            <person name="Grimwood J."/>
            <person name="Fossdal C.G."/>
            <person name="Hansson D."/>
            <person name="Henrissat B."/>
            <person name="Hietala A."/>
            <person name="Himmelstrand K."/>
            <person name="Hoffmeister D."/>
            <person name="Hogberg N."/>
            <person name="James T.Y."/>
            <person name="Karlsson M."/>
            <person name="Kohler A."/>
            <person name="Kues U."/>
            <person name="Lee Y.H."/>
            <person name="Lin Y.C."/>
            <person name="Lind M."/>
            <person name="Lindquist E."/>
            <person name="Lombard V."/>
            <person name="Lucas S."/>
            <person name="Lunden K."/>
            <person name="Morin E."/>
            <person name="Murat C."/>
            <person name="Park J."/>
            <person name="Raffaello T."/>
            <person name="Rouze P."/>
            <person name="Salamov A."/>
            <person name="Schmutz J."/>
            <person name="Solheim H."/>
            <person name="Stahlberg J."/>
            <person name="Velez H."/>
            <person name="de Vries R.P."/>
            <person name="Wiebenga A."/>
            <person name="Woodward S."/>
            <person name="Yakovlev I."/>
            <person name="Garbelotto M."/>
            <person name="Martin F."/>
            <person name="Grigoriev I.V."/>
            <person name="Stenlid J."/>
        </authorList>
    </citation>
    <scope>NUCLEOTIDE SEQUENCE [LARGE SCALE GENOMIC DNA]</scope>
    <source>
        <strain evidence="2 3">TC 32-1</strain>
    </source>
</reference>
<dbReference type="Pfam" id="PF11595">
    <property type="entry name" value="DUF3245"/>
    <property type="match status" value="1"/>
</dbReference>
<feature type="compositionally biased region" description="Basic residues" evidence="1">
    <location>
        <begin position="84"/>
        <end position="94"/>
    </location>
</feature>
<evidence type="ECO:0000256" key="1">
    <source>
        <dbReference type="SAM" id="MobiDB-lite"/>
    </source>
</evidence>
<feature type="region of interest" description="Disordered" evidence="1">
    <location>
        <begin position="309"/>
        <end position="352"/>
    </location>
</feature>
<dbReference type="InterPro" id="IPR021641">
    <property type="entry name" value="DUF3245"/>
</dbReference>
<feature type="compositionally biased region" description="Basic and acidic residues" evidence="1">
    <location>
        <begin position="46"/>
        <end position="59"/>
    </location>
</feature>
<dbReference type="EMBL" id="KI925456">
    <property type="protein sequence ID" value="ETW83711.1"/>
    <property type="molecule type" value="Genomic_DNA"/>
</dbReference>
<dbReference type="Proteomes" id="UP000030671">
    <property type="component" value="Unassembled WGS sequence"/>
</dbReference>
<keyword evidence="3" id="KW-1185">Reference proteome</keyword>
<feature type="region of interest" description="Disordered" evidence="1">
    <location>
        <begin position="256"/>
        <end position="290"/>
    </location>
</feature>
<feature type="region of interest" description="Disordered" evidence="1">
    <location>
        <begin position="35"/>
        <end position="241"/>
    </location>
</feature>
<dbReference type="RefSeq" id="XP_009543471.1">
    <property type="nucleotide sequence ID" value="XM_009545176.1"/>
</dbReference>
<protein>
    <submittedName>
        <fullName evidence="2">Uncharacterized protein</fullName>
    </submittedName>
</protein>
<evidence type="ECO:0000313" key="2">
    <source>
        <dbReference type="EMBL" id="ETW83711.1"/>
    </source>
</evidence>
<feature type="compositionally biased region" description="Basic residues" evidence="1">
    <location>
        <begin position="319"/>
        <end position="331"/>
    </location>
</feature>
<feature type="compositionally biased region" description="Basic and acidic residues" evidence="1">
    <location>
        <begin position="95"/>
        <end position="112"/>
    </location>
</feature>
<feature type="compositionally biased region" description="Basic residues" evidence="1">
    <location>
        <begin position="200"/>
        <end position="211"/>
    </location>
</feature>
<feature type="compositionally biased region" description="Gly residues" evidence="1">
    <location>
        <begin position="335"/>
        <end position="352"/>
    </location>
</feature>
<dbReference type="eggNOG" id="ENOG502SVKV">
    <property type="taxonomic scope" value="Eukaryota"/>
</dbReference>
<dbReference type="KEGG" id="hir:HETIRDRAFT_471990"/>
<name>W4KF77_HETIT</name>
<organism evidence="2 3">
    <name type="scientific">Heterobasidion irregulare (strain TC 32-1)</name>
    <dbReference type="NCBI Taxonomy" id="747525"/>
    <lineage>
        <taxon>Eukaryota</taxon>
        <taxon>Fungi</taxon>
        <taxon>Dikarya</taxon>
        <taxon>Basidiomycota</taxon>
        <taxon>Agaricomycotina</taxon>
        <taxon>Agaricomycetes</taxon>
        <taxon>Russulales</taxon>
        <taxon>Bondarzewiaceae</taxon>
        <taxon>Heterobasidion</taxon>
        <taxon>Heterobasidion annosum species complex</taxon>
    </lineage>
</organism>
<dbReference type="GeneID" id="20677428"/>